<feature type="region of interest" description="Disordered" evidence="1">
    <location>
        <begin position="158"/>
        <end position="212"/>
    </location>
</feature>
<gene>
    <name evidence="2" type="ORF">APAL1065_LOCUS9108</name>
</gene>
<accession>A0A7S2Y8J9</accession>
<proteinExistence type="predicted"/>
<evidence type="ECO:0000256" key="1">
    <source>
        <dbReference type="SAM" id="MobiDB-lite"/>
    </source>
</evidence>
<name>A0A7S2Y8J9_9STRA</name>
<feature type="compositionally biased region" description="Polar residues" evidence="1">
    <location>
        <begin position="161"/>
        <end position="177"/>
    </location>
</feature>
<dbReference type="EMBL" id="HBHT01013585">
    <property type="protein sequence ID" value="CAD9959269.1"/>
    <property type="molecule type" value="Transcribed_RNA"/>
</dbReference>
<evidence type="ECO:0000313" key="2">
    <source>
        <dbReference type="EMBL" id="CAD9959269.1"/>
    </source>
</evidence>
<sequence length="240" mass="26468">MTTMAQQQQEQVRDMEELEGALLLPEAHLVMDPDQNAGDAVEATVKMPAIPHDNSNSLVSNYSRNAAIQSAPCAVVLPLDQNGQQQQPPPPTMATALNFDNSTTHPPYLYHNSALLRVGEERGRIDVDQEATLMEKNQRNVNAIHYHQQADVQEANAHAKQVQQQEESGKVQTTTAMATRHKVTSSAPSSEKPPQETTEPQTEAATGTFGQEYEVAEYQIGGGYDTQDYEVKEYKSVYDA</sequence>
<reference evidence="2" key="1">
    <citation type="submission" date="2021-01" db="EMBL/GenBank/DDBJ databases">
        <authorList>
            <person name="Corre E."/>
            <person name="Pelletier E."/>
            <person name="Niang G."/>
            <person name="Scheremetjew M."/>
            <person name="Finn R."/>
            <person name="Kale V."/>
            <person name="Holt S."/>
            <person name="Cochrane G."/>
            <person name="Meng A."/>
            <person name="Brown T."/>
            <person name="Cohen L."/>
        </authorList>
    </citation>
    <scope>NUCLEOTIDE SEQUENCE</scope>
    <source>
        <strain evidence="2">CCMP125</strain>
    </source>
</reference>
<dbReference type="AlphaFoldDB" id="A0A7S2Y8J9"/>
<feature type="compositionally biased region" description="Low complexity" evidence="1">
    <location>
        <begin position="188"/>
        <end position="206"/>
    </location>
</feature>
<protein>
    <submittedName>
        <fullName evidence="2">Uncharacterized protein</fullName>
    </submittedName>
</protein>
<organism evidence="2">
    <name type="scientific">Entomoneis paludosa</name>
    <dbReference type="NCBI Taxonomy" id="265537"/>
    <lineage>
        <taxon>Eukaryota</taxon>
        <taxon>Sar</taxon>
        <taxon>Stramenopiles</taxon>
        <taxon>Ochrophyta</taxon>
        <taxon>Bacillariophyta</taxon>
        <taxon>Bacillariophyceae</taxon>
        <taxon>Bacillariophycidae</taxon>
        <taxon>Entomoneidaceae</taxon>
        <taxon>Entomoneis</taxon>
    </lineage>
</organism>